<reference evidence="3 4" key="1">
    <citation type="submission" date="2021-03" db="EMBL/GenBank/DDBJ databases">
        <title>Five novel Rahnella species.</title>
        <authorList>
            <person name="Brady C."/>
            <person name="Asselin J."/>
            <person name="Beer S."/>
            <person name="Bruberg M.B."/>
            <person name="Crampton B."/>
            <person name="Venter S."/>
            <person name="Arnold D."/>
            <person name="Denman S."/>
        </authorList>
    </citation>
    <scope>NUCLEOTIDE SEQUENCE [LARGE SCALE GENOMIC DNA]</scope>
    <source>
        <strain evidence="3 4">H11b</strain>
    </source>
</reference>
<keyword evidence="1" id="KW-0732">Signal</keyword>
<dbReference type="PANTHER" id="PTHR46211">
    <property type="entry name" value="GLYCEROPHOSPHORYL DIESTER PHOSPHODIESTERASE"/>
    <property type="match status" value="1"/>
</dbReference>
<dbReference type="RefSeq" id="WP_217173200.1">
    <property type="nucleotide sequence ID" value="NZ_JAFMOW010000061.1"/>
</dbReference>
<keyword evidence="4" id="KW-1185">Reference proteome</keyword>
<dbReference type="Proteomes" id="UP000734343">
    <property type="component" value="Unassembled WGS sequence"/>
</dbReference>
<comment type="caution">
    <text evidence="3">The sequence shown here is derived from an EMBL/GenBank/DDBJ whole genome shotgun (WGS) entry which is preliminary data.</text>
</comment>
<dbReference type="EMBL" id="JAFMOW010000061">
    <property type="protein sequence ID" value="MBU9855827.1"/>
    <property type="molecule type" value="Genomic_DNA"/>
</dbReference>
<evidence type="ECO:0000313" key="3">
    <source>
        <dbReference type="EMBL" id="MBU9855827.1"/>
    </source>
</evidence>
<organism evidence="3 4">
    <name type="scientific">Rahnella bonaserana</name>
    <dbReference type="NCBI Taxonomy" id="2816248"/>
    <lineage>
        <taxon>Bacteria</taxon>
        <taxon>Pseudomonadati</taxon>
        <taxon>Pseudomonadota</taxon>
        <taxon>Gammaproteobacteria</taxon>
        <taxon>Enterobacterales</taxon>
        <taxon>Yersiniaceae</taxon>
        <taxon>Rahnella</taxon>
    </lineage>
</organism>
<gene>
    <name evidence="3" type="ORF">J1778_11125</name>
</gene>
<accession>A0ABS6LVJ6</accession>
<evidence type="ECO:0000259" key="2">
    <source>
        <dbReference type="PROSITE" id="PS51704"/>
    </source>
</evidence>
<dbReference type="Pfam" id="PF03009">
    <property type="entry name" value="GDPD"/>
    <property type="match status" value="1"/>
</dbReference>
<feature type="domain" description="GP-PDE" evidence="2">
    <location>
        <begin position="22"/>
        <end position="288"/>
    </location>
</feature>
<dbReference type="PROSITE" id="PS51704">
    <property type="entry name" value="GP_PDE"/>
    <property type="match status" value="1"/>
</dbReference>
<feature type="signal peptide" evidence="1">
    <location>
        <begin position="1"/>
        <end position="20"/>
    </location>
</feature>
<evidence type="ECO:0000256" key="1">
    <source>
        <dbReference type="SAM" id="SignalP"/>
    </source>
</evidence>
<dbReference type="InterPro" id="IPR030395">
    <property type="entry name" value="GP_PDE_dom"/>
</dbReference>
<name>A0ABS6LVJ6_9GAMM</name>
<proteinExistence type="predicted"/>
<protein>
    <submittedName>
        <fullName evidence="3">Glycerophosphodiester phosphodiesterase</fullName>
    </submittedName>
</protein>
<evidence type="ECO:0000313" key="4">
    <source>
        <dbReference type="Proteomes" id="UP000734343"/>
    </source>
</evidence>
<feature type="chain" id="PRO_5047094777" evidence="1">
    <location>
        <begin position="21"/>
        <end position="290"/>
    </location>
</feature>
<sequence length="290" mass="32147">MCKKLLSTLFFLAVATQVCASPEIIAHRGGTGDAPENTVLAITKALQNNADAVWITVQMSKDEIPVLYRPSDLKTLTNYTGPVSSFNADQLATADAGYYYGAPDFLYRNKGISIPTLESVLTKWPKTKFFIDIKSPDASPDTLAKALGKVLRDTKSLQRTRVYSTDEKYLNALPKDVQRFISRDHTRTTLANILLAHQCGISSEESAERWYGLELKREVDVAEKFTLGEGHSPSTLIWDENAMKCFHAKSGAHIILFNINTPEDYQQAVQLGADGVLVDSPSKFNRKVNL</sequence>
<dbReference type="PANTHER" id="PTHR46211:SF10">
    <property type="entry name" value="EXPORTED PROTEIN"/>
    <property type="match status" value="1"/>
</dbReference>